<dbReference type="Pfam" id="PF13181">
    <property type="entry name" value="TPR_8"/>
    <property type="match status" value="1"/>
</dbReference>
<keyword evidence="5 7" id="KW-0802">TPR repeat</keyword>
<accession>A0AAV0V9S0</accession>
<dbReference type="Gene3D" id="1.25.40.10">
    <property type="entry name" value="Tetratricopeptide repeat domain"/>
    <property type="match status" value="1"/>
</dbReference>
<evidence type="ECO:0000256" key="2">
    <source>
        <dbReference type="ARBA" id="ARBA00022737"/>
    </source>
</evidence>
<evidence type="ECO:0000313" key="9">
    <source>
        <dbReference type="EMBL" id="CAI5745243.1"/>
    </source>
</evidence>
<dbReference type="AlphaFoldDB" id="A0AAV0V9S0"/>
<dbReference type="GO" id="GO:0031145">
    <property type="term" value="P:anaphase-promoting complex-dependent catabolic process"/>
    <property type="evidence" value="ECO:0007669"/>
    <property type="project" value="TreeGrafter"/>
</dbReference>
<evidence type="ECO:0000256" key="1">
    <source>
        <dbReference type="ARBA" id="ARBA00022618"/>
    </source>
</evidence>
<evidence type="ECO:0000256" key="3">
    <source>
        <dbReference type="ARBA" id="ARBA00022776"/>
    </source>
</evidence>
<reference evidence="9" key="1">
    <citation type="submission" date="2022-12" db="EMBL/GenBank/DDBJ databases">
        <authorList>
            <person name="Webb A."/>
        </authorList>
    </citation>
    <scope>NUCLEOTIDE SEQUENCE</scope>
    <source>
        <strain evidence="9">Pd1</strain>
    </source>
</reference>
<dbReference type="PANTHER" id="PTHR12558:SF9">
    <property type="entry name" value="CELL DIVISION CYCLE PROTEIN 16 HOMOLOG"/>
    <property type="match status" value="1"/>
</dbReference>
<dbReference type="InterPro" id="IPR019734">
    <property type="entry name" value="TPR_rpt"/>
</dbReference>
<dbReference type="SUPFAM" id="SSF48452">
    <property type="entry name" value="TPR-like"/>
    <property type="match status" value="2"/>
</dbReference>
<protein>
    <recommendedName>
        <fullName evidence="11">Anaphase-promoting complex subunit 6</fullName>
    </recommendedName>
</protein>
<dbReference type="PANTHER" id="PTHR12558">
    <property type="entry name" value="CELL DIVISION CYCLE 16,23,27"/>
    <property type="match status" value="1"/>
</dbReference>
<evidence type="ECO:0000256" key="6">
    <source>
        <dbReference type="ARBA" id="ARBA00023306"/>
    </source>
</evidence>
<dbReference type="InterPro" id="IPR011990">
    <property type="entry name" value="TPR-like_helical_dom_sf"/>
</dbReference>
<dbReference type="GO" id="GO:0051301">
    <property type="term" value="P:cell division"/>
    <property type="evidence" value="ECO:0007669"/>
    <property type="project" value="UniProtKB-KW"/>
</dbReference>
<organism evidence="9 10">
    <name type="scientific">Peronospora destructor</name>
    <dbReference type="NCBI Taxonomy" id="86335"/>
    <lineage>
        <taxon>Eukaryota</taxon>
        <taxon>Sar</taxon>
        <taxon>Stramenopiles</taxon>
        <taxon>Oomycota</taxon>
        <taxon>Peronosporomycetes</taxon>
        <taxon>Peronosporales</taxon>
        <taxon>Peronosporaceae</taxon>
        <taxon>Peronospora</taxon>
    </lineage>
</organism>
<feature type="repeat" description="TPR" evidence="7">
    <location>
        <begin position="454"/>
        <end position="487"/>
    </location>
</feature>
<feature type="repeat" description="TPR" evidence="7">
    <location>
        <begin position="556"/>
        <end position="589"/>
    </location>
</feature>
<evidence type="ECO:0000256" key="8">
    <source>
        <dbReference type="SAM" id="MobiDB-lite"/>
    </source>
</evidence>
<feature type="region of interest" description="Disordered" evidence="8">
    <location>
        <begin position="1"/>
        <end position="91"/>
    </location>
</feature>
<keyword evidence="1" id="KW-0132">Cell division</keyword>
<feature type="compositionally biased region" description="Polar residues" evidence="8">
    <location>
        <begin position="17"/>
        <end position="42"/>
    </location>
</feature>
<keyword evidence="4" id="KW-0833">Ubl conjugation pathway</keyword>
<dbReference type="GO" id="GO:0005737">
    <property type="term" value="C:cytoplasm"/>
    <property type="evidence" value="ECO:0007669"/>
    <property type="project" value="TreeGrafter"/>
</dbReference>
<dbReference type="Pfam" id="PF13424">
    <property type="entry name" value="TPR_12"/>
    <property type="match status" value="1"/>
</dbReference>
<feature type="compositionally biased region" description="Acidic residues" evidence="8">
    <location>
        <begin position="67"/>
        <end position="87"/>
    </location>
</feature>
<feature type="repeat" description="TPR" evidence="7">
    <location>
        <begin position="488"/>
        <end position="521"/>
    </location>
</feature>
<dbReference type="SMART" id="SM00028">
    <property type="entry name" value="TPR"/>
    <property type="match status" value="8"/>
</dbReference>
<feature type="region of interest" description="Disordered" evidence="8">
    <location>
        <begin position="713"/>
        <end position="733"/>
    </location>
</feature>
<keyword evidence="2" id="KW-0677">Repeat</keyword>
<name>A0AAV0V9S0_9STRA</name>
<evidence type="ECO:0008006" key="11">
    <source>
        <dbReference type="Google" id="ProtNLM"/>
    </source>
</evidence>
<comment type="caution">
    <text evidence="9">The sequence shown here is derived from an EMBL/GenBank/DDBJ whole genome shotgun (WGS) entry which is preliminary data.</text>
</comment>
<dbReference type="GO" id="GO:0016567">
    <property type="term" value="P:protein ubiquitination"/>
    <property type="evidence" value="ECO:0007669"/>
    <property type="project" value="TreeGrafter"/>
</dbReference>
<dbReference type="GO" id="GO:0045842">
    <property type="term" value="P:positive regulation of mitotic metaphase/anaphase transition"/>
    <property type="evidence" value="ECO:0007669"/>
    <property type="project" value="TreeGrafter"/>
</dbReference>
<evidence type="ECO:0000256" key="7">
    <source>
        <dbReference type="PROSITE-ProRule" id="PRU00339"/>
    </source>
</evidence>
<dbReference type="EMBL" id="CANTFM010002261">
    <property type="protein sequence ID" value="CAI5745243.1"/>
    <property type="molecule type" value="Genomic_DNA"/>
</dbReference>
<keyword evidence="6" id="KW-0131">Cell cycle</keyword>
<dbReference type="PROSITE" id="PS50005">
    <property type="entry name" value="TPR"/>
    <property type="match status" value="5"/>
</dbReference>
<evidence type="ECO:0000313" key="10">
    <source>
        <dbReference type="Proteomes" id="UP001162029"/>
    </source>
</evidence>
<dbReference type="Proteomes" id="UP001162029">
    <property type="component" value="Unassembled WGS sequence"/>
</dbReference>
<proteinExistence type="predicted"/>
<feature type="repeat" description="TPR" evidence="7">
    <location>
        <begin position="632"/>
        <end position="665"/>
    </location>
</feature>
<evidence type="ECO:0000256" key="4">
    <source>
        <dbReference type="ARBA" id="ARBA00022786"/>
    </source>
</evidence>
<dbReference type="Pfam" id="PF12895">
    <property type="entry name" value="ANAPC3"/>
    <property type="match status" value="1"/>
</dbReference>
<gene>
    <name evidence="9" type="ORF">PDE001_LOCUS10339</name>
</gene>
<dbReference type="GO" id="GO:0005680">
    <property type="term" value="C:anaphase-promoting complex"/>
    <property type="evidence" value="ECO:0007669"/>
    <property type="project" value="TreeGrafter"/>
</dbReference>
<keyword evidence="3" id="KW-0498">Mitosis</keyword>
<keyword evidence="10" id="KW-1185">Reference proteome</keyword>
<sequence>MVSPPPPPTGAIRSGLWRQSSSVQTPECTTRTLAFGSTTSSVRAKKRRRRMAQSAAFITTRRHLTTEEEEKEVNDQDDEVQEPDTEQEMTRKKTMKIEEDVVRHSTLSEGHREDNIKAHEPLVTNRKTLEPSRVFLVQDNRQKVVERLRHLVKKCSEQHHAATALFYADKLVTMSPRDKNDVLLFADACYSNQEYHRAIHAIKQARLVEVDNVKRVGEGMPSHVMLQAARLLGKCMLAIKQKEECLELLGAILPEREHDVVLLAKKVQLLNVADPDAQGINVVSSLALLMGETFEATGNRENAMVYFRIALRCDVQCSEAFFHLFDKQMLSPQEEKELVASLDFSSDEMQLLELLYQTHVGKYNSTPSIDEKFTEVEQRFSLVDNLDLNVMKAKAFYYRHDVQQAHEVCERVREQDPFNFRVISVYVGTLVELGKKRELYHYAHQMVDVYPTKASAWYTVGCYYLLIQKHEAAQRYFHKATSLEPRYAPAWIGFGNSFAAQDESDQAMSSYRTASSLFPGSHLPSLYIGMEYLRTNNLIQAQEFIRQASVICPTDPLVYNELGSVFYRQEEYPNAIEMFTKALHLCKDLPERLMEAWEPTLFNLGYSYRKLRKFDQAIYYFQSALRLSPRNASTLAALGFTYHMKGCLEQAIETYHAALACSSEDSLAGSMITVAFEESLSGGLASFPEFAKPPPKDAPMTSGLTPLRVRRSAASRRQRTAFPTHGPNLQQLRTQSTVSVLELDFPRIAP</sequence>
<evidence type="ECO:0000256" key="5">
    <source>
        <dbReference type="ARBA" id="ARBA00022803"/>
    </source>
</evidence>
<feature type="repeat" description="TPR" evidence="7">
    <location>
        <begin position="598"/>
        <end position="631"/>
    </location>
</feature>
<dbReference type="PROSITE" id="PS50293">
    <property type="entry name" value="TPR_REGION"/>
    <property type="match status" value="1"/>
</dbReference>